<comment type="caution">
    <text evidence="1">The sequence shown here is derived from an EMBL/GenBank/DDBJ whole genome shotgun (WGS) entry which is preliminary data.</text>
</comment>
<organism evidence="1 2">
    <name type="scientific">Plakobranchus ocellatus</name>
    <dbReference type="NCBI Taxonomy" id="259542"/>
    <lineage>
        <taxon>Eukaryota</taxon>
        <taxon>Metazoa</taxon>
        <taxon>Spiralia</taxon>
        <taxon>Lophotrochozoa</taxon>
        <taxon>Mollusca</taxon>
        <taxon>Gastropoda</taxon>
        <taxon>Heterobranchia</taxon>
        <taxon>Euthyneura</taxon>
        <taxon>Panpulmonata</taxon>
        <taxon>Sacoglossa</taxon>
        <taxon>Placobranchoidea</taxon>
        <taxon>Plakobranchidae</taxon>
        <taxon>Plakobranchus</taxon>
    </lineage>
</organism>
<evidence type="ECO:0000313" key="2">
    <source>
        <dbReference type="Proteomes" id="UP000735302"/>
    </source>
</evidence>
<keyword evidence="2" id="KW-1185">Reference proteome</keyword>
<reference evidence="1 2" key="1">
    <citation type="journal article" date="2021" name="Elife">
        <title>Chloroplast acquisition without the gene transfer in kleptoplastic sea slugs, Plakobranchus ocellatus.</title>
        <authorList>
            <person name="Maeda T."/>
            <person name="Takahashi S."/>
            <person name="Yoshida T."/>
            <person name="Shimamura S."/>
            <person name="Takaki Y."/>
            <person name="Nagai Y."/>
            <person name="Toyoda A."/>
            <person name="Suzuki Y."/>
            <person name="Arimoto A."/>
            <person name="Ishii H."/>
            <person name="Satoh N."/>
            <person name="Nishiyama T."/>
            <person name="Hasebe M."/>
            <person name="Maruyama T."/>
            <person name="Minagawa J."/>
            <person name="Obokata J."/>
            <person name="Shigenobu S."/>
        </authorList>
    </citation>
    <scope>NUCLEOTIDE SEQUENCE [LARGE SCALE GENOMIC DNA]</scope>
</reference>
<gene>
    <name evidence="1" type="ORF">PoB_000325500</name>
</gene>
<dbReference type="Proteomes" id="UP000735302">
    <property type="component" value="Unassembled WGS sequence"/>
</dbReference>
<accession>A0AAV3Y258</accession>
<protein>
    <submittedName>
        <fullName evidence="1">Uncharacterized protein</fullName>
    </submittedName>
</protein>
<name>A0AAV3Y258_9GAST</name>
<proteinExistence type="predicted"/>
<dbReference type="EMBL" id="BLXT01000407">
    <property type="protein sequence ID" value="GFN76749.1"/>
    <property type="molecule type" value="Genomic_DNA"/>
</dbReference>
<sequence>MRCSSFTYKPNNYTLKITPVIIARHVLQITTLDKDDLAQKLLLISKFKISTVGGNISTHSRKAALKDLKKSICKEKGWAGQLEQFYYSYNNIIIKSTRPSTPYEKFLGRSNFSTTTAEMIATYMVYSGYRSNTGCRDVTVQASATQLC</sequence>
<dbReference type="AlphaFoldDB" id="A0AAV3Y258"/>
<evidence type="ECO:0000313" key="1">
    <source>
        <dbReference type="EMBL" id="GFN76749.1"/>
    </source>
</evidence>